<feature type="transmembrane region" description="Helical" evidence="6">
    <location>
        <begin position="365"/>
        <end position="387"/>
    </location>
</feature>
<dbReference type="GO" id="GO:0005886">
    <property type="term" value="C:plasma membrane"/>
    <property type="evidence" value="ECO:0007669"/>
    <property type="project" value="UniProtKB-SubCell"/>
</dbReference>
<dbReference type="AlphaFoldDB" id="A0A240C9B8"/>
<evidence type="ECO:0000313" key="10">
    <source>
        <dbReference type="Proteomes" id="UP000243706"/>
    </source>
</evidence>
<evidence type="ECO:0000256" key="4">
    <source>
        <dbReference type="ARBA" id="ARBA00022989"/>
    </source>
</evidence>
<comment type="subcellular location">
    <subcellularLocation>
        <location evidence="1">Cell membrane</location>
        <topology evidence="1">Multi-pass membrane protein</topology>
    </subcellularLocation>
</comment>
<evidence type="ECO:0000256" key="3">
    <source>
        <dbReference type="ARBA" id="ARBA00022692"/>
    </source>
</evidence>
<dbReference type="GO" id="GO:0022857">
    <property type="term" value="F:transmembrane transporter activity"/>
    <property type="evidence" value="ECO:0007669"/>
    <property type="project" value="InterPro"/>
</dbReference>
<dbReference type="PROSITE" id="PS50850">
    <property type="entry name" value="MFS"/>
    <property type="match status" value="1"/>
</dbReference>
<feature type="transmembrane region" description="Helical" evidence="6">
    <location>
        <begin position="273"/>
        <end position="299"/>
    </location>
</feature>
<dbReference type="PANTHER" id="PTHR23501">
    <property type="entry name" value="MAJOR FACILITATOR SUPERFAMILY"/>
    <property type="match status" value="1"/>
</dbReference>
<protein>
    <submittedName>
        <fullName evidence="8">MFS-type transporter YfiU</fullName>
    </submittedName>
    <submittedName>
        <fullName evidence="9">Multidrug transporter</fullName>
    </submittedName>
</protein>
<dbReference type="PANTHER" id="PTHR23501:SF190">
    <property type="entry name" value="MAJOR FACILITATOR SUPERFAMILY MFS_1"/>
    <property type="match status" value="1"/>
</dbReference>
<name>A0A240C9B8_9STAP</name>
<dbReference type="InterPro" id="IPR036259">
    <property type="entry name" value="MFS_trans_sf"/>
</dbReference>
<feature type="transmembrane region" description="Helical" evidence="6">
    <location>
        <begin position="233"/>
        <end position="252"/>
    </location>
</feature>
<keyword evidence="4 6" id="KW-1133">Transmembrane helix</keyword>
<feature type="transmembrane region" description="Helical" evidence="6">
    <location>
        <begin position="311"/>
        <end position="329"/>
    </location>
</feature>
<evidence type="ECO:0000313" key="9">
    <source>
        <dbReference type="EMBL" id="SNW04567.1"/>
    </source>
</evidence>
<feature type="transmembrane region" description="Helical" evidence="6">
    <location>
        <begin position="12"/>
        <end position="36"/>
    </location>
</feature>
<dbReference type="InterPro" id="IPR011701">
    <property type="entry name" value="MFS"/>
</dbReference>
<keyword evidence="5 6" id="KW-0472">Membrane</keyword>
<keyword evidence="2" id="KW-0813">Transport</keyword>
<dbReference type="EMBL" id="LT906464">
    <property type="protein sequence ID" value="SNW04567.1"/>
    <property type="molecule type" value="Genomic_DNA"/>
</dbReference>
<dbReference type="InterPro" id="IPR020846">
    <property type="entry name" value="MFS_dom"/>
</dbReference>
<dbReference type="Gene3D" id="1.20.1250.20">
    <property type="entry name" value="MFS general substrate transporter like domains"/>
    <property type="match status" value="1"/>
</dbReference>
<reference evidence="8" key="1">
    <citation type="journal article" date="2014" name="Int. J. Syst. Evol. Microbiol.">
        <title>Complete genome of a new Firmicutes species belonging to the dominant human colonic microbiota ('Ruminococcus bicirculans') reveals two chromosomes and a selective capacity to utilize plant glucans.</title>
        <authorList>
            <consortium name="NISC Comparative Sequencing Program"/>
            <person name="Wegmann U."/>
            <person name="Louis P."/>
            <person name="Goesmann A."/>
            <person name="Henrissat B."/>
            <person name="Duncan S.H."/>
            <person name="Flint H.J."/>
        </authorList>
    </citation>
    <scope>NUCLEOTIDE SEQUENCE</scope>
    <source>
        <strain evidence="8">CCM 4175</strain>
    </source>
</reference>
<gene>
    <name evidence="9" type="primary">bmr3_2</name>
    <name evidence="8" type="synonym">yfiU</name>
    <name evidence="8" type="ORF">GCM10007183_04640</name>
    <name evidence="9" type="ORF">SAMEA4412661_02027</name>
</gene>
<dbReference type="Proteomes" id="UP000243706">
    <property type="component" value="Chromosome 1"/>
</dbReference>
<evidence type="ECO:0000256" key="6">
    <source>
        <dbReference type="SAM" id="Phobius"/>
    </source>
</evidence>
<feature type="transmembrane region" description="Helical" evidence="6">
    <location>
        <begin position="166"/>
        <end position="189"/>
    </location>
</feature>
<evidence type="ECO:0000256" key="2">
    <source>
        <dbReference type="ARBA" id="ARBA00022448"/>
    </source>
</evidence>
<keyword evidence="3 6" id="KW-0812">Transmembrane</keyword>
<evidence type="ECO:0000259" key="7">
    <source>
        <dbReference type="PROSITE" id="PS50850"/>
    </source>
</evidence>
<feature type="domain" description="Major facilitator superfamily (MFS) profile" evidence="7">
    <location>
        <begin position="13"/>
        <end position="522"/>
    </location>
</feature>
<evidence type="ECO:0000256" key="5">
    <source>
        <dbReference type="ARBA" id="ARBA00023136"/>
    </source>
</evidence>
<reference evidence="8" key="4">
    <citation type="submission" date="2024-05" db="EMBL/GenBank/DDBJ databases">
        <authorList>
            <person name="Sun Q."/>
            <person name="Sedlacek I."/>
        </authorList>
    </citation>
    <scope>NUCLEOTIDE SEQUENCE</scope>
    <source>
        <strain evidence="8">CCM 4175</strain>
    </source>
</reference>
<feature type="transmembrane region" description="Helical" evidence="6">
    <location>
        <begin position="79"/>
        <end position="96"/>
    </location>
</feature>
<feature type="transmembrane region" description="Helical" evidence="6">
    <location>
        <begin position="138"/>
        <end position="160"/>
    </location>
</feature>
<feature type="transmembrane region" description="Helical" evidence="6">
    <location>
        <begin position="495"/>
        <end position="517"/>
    </location>
</feature>
<dbReference type="RefSeq" id="WP_229709385.1">
    <property type="nucleotide sequence ID" value="NZ_BMCB01000002.1"/>
</dbReference>
<feature type="transmembrane region" description="Helical" evidence="6">
    <location>
        <begin position="48"/>
        <end position="67"/>
    </location>
</feature>
<evidence type="ECO:0000313" key="8">
    <source>
        <dbReference type="EMBL" id="GGA83482.1"/>
    </source>
</evidence>
<dbReference type="CDD" id="cd17321">
    <property type="entry name" value="MFS_MMR_MDR_like"/>
    <property type="match status" value="1"/>
</dbReference>
<feature type="transmembrane region" description="Helical" evidence="6">
    <location>
        <begin position="338"/>
        <end position="359"/>
    </location>
</feature>
<dbReference type="SUPFAM" id="SSF103473">
    <property type="entry name" value="MFS general substrate transporter"/>
    <property type="match status" value="1"/>
</dbReference>
<sequence length="523" mass="56207">MKSSVKETKFNLVALLLLIGVFMAALDNGIISAALTTINQSFEIQPQMGAWGIAIYTLGMAVATPIAGKLADMYGRKKVYIVEVVLFGVGSLLVALSPNYTFFIIARLIQSLGGGGLFVIASAHFISTYDRSKQGTMLGALGAMNGIASVLGPNLGSLLIKVTGTWHWLFLINVPIAVFITIFVMLKMTETQRPVQKKMDTYAIIMFSLSTLFVMFGIYNIRASSAMSSTMRWSVIAFFVLAILGYAMMIWIEKRNEGKNVDAFLPYELLRKPTFSAILVMGICSGMLIGAIIFIPSFVENVLHVSAADSGFWLTPLALASGVGASMGGRMVDKKGPVFALVVASLISILGYGGLAILTSGVITFLIFSIIAGLGFGFTIGAPMTVLATRTAGYGDDRNSTVIATLSVSRQMGITIAPTLFATLIQLGFSKTVSKVTTALTDRHLTQQDVPQQLMSQVEQVNGSTYALWQKLEMMPNTPVRQALMEGLDAVASAAFMPVFLTAAFGSVVILVLTLIFRRSFSE</sequence>
<dbReference type="Gene3D" id="1.20.1720.10">
    <property type="entry name" value="Multidrug resistance protein D"/>
    <property type="match status" value="1"/>
</dbReference>
<dbReference type="EMBL" id="BMCB01000002">
    <property type="protein sequence ID" value="GGA83482.1"/>
    <property type="molecule type" value="Genomic_DNA"/>
</dbReference>
<reference evidence="9 10" key="2">
    <citation type="submission" date="2017-06" db="EMBL/GenBank/DDBJ databases">
        <authorList>
            <consortium name="Pathogen Informatics"/>
        </authorList>
    </citation>
    <scope>NUCLEOTIDE SEQUENCE [LARGE SCALE GENOMIC DNA]</scope>
    <source>
        <strain evidence="9 10">NCTC13833</strain>
    </source>
</reference>
<accession>A0A240C9B8</accession>
<reference evidence="11" key="3">
    <citation type="journal article" date="2019" name="Int. J. Syst. Evol. Microbiol.">
        <title>The Global Catalogue of Microorganisms (GCM) 10K type strain sequencing project: providing services to taxonomists for standard genome sequencing and annotation.</title>
        <authorList>
            <consortium name="The Broad Institute Genomics Platform"/>
            <consortium name="The Broad Institute Genome Sequencing Center for Infectious Disease"/>
            <person name="Wu L."/>
            <person name="Ma J."/>
        </authorList>
    </citation>
    <scope>NUCLEOTIDE SEQUENCE [LARGE SCALE GENOMIC DNA]</scope>
    <source>
        <strain evidence="11">CCM 4175</strain>
    </source>
</reference>
<feature type="transmembrane region" description="Helical" evidence="6">
    <location>
        <begin position="201"/>
        <end position="221"/>
    </location>
</feature>
<proteinExistence type="predicted"/>
<dbReference type="Pfam" id="PF07690">
    <property type="entry name" value="MFS_1"/>
    <property type="match status" value="1"/>
</dbReference>
<organism evidence="9 10">
    <name type="scientific">Staphylococcus muscae</name>
    <dbReference type="NCBI Taxonomy" id="1294"/>
    <lineage>
        <taxon>Bacteria</taxon>
        <taxon>Bacillati</taxon>
        <taxon>Bacillota</taxon>
        <taxon>Bacilli</taxon>
        <taxon>Bacillales</taxon>
        <taxon>Staphylococcaceae</taxon>
        <taxon>Staphylococcus</taxon>
    </lineage>
</organism>
<feature type="transmembrane region" description="Helical" evidence="6">
    <location>
        <begin position="102"/>
        <end position="126"/>
    </location>
</feature>
<evidence type="ECO:0000256" key="1">
    <source>
        <dbReference type="ARBA" id="ARBA00004651"/>
    </source>
</evidence>
<dbReference type="Proteomes" id="UP000652995">
    <property type="component" value="Unassembled WGS sequence"/>
</dbReference>
<evidence type="ECO:0000313" key="11">
    <source>
        <dbReference type="Proteomes" id="UP000652995"/>
    </source>
</evidence>
<keyword evidence="11" id="KW-1185">Reference proteome</keyword>
<feature type="transmembrane region" description="Helical" evidence="6">
    <location>
        <begin position="408"/>
        <end position="429"/>
    </location>
</feature>